<organism evidence="3 4">
    <name type="scientific">Gossypium hirsutum</name>
    <name type="common">Upland cotton</name>
    <name type="synonym">Gossypium mexicanum</name>
    <dbReference type="NCBI Taxonomy" id="3635"/>
    <lineage>
        <taxon>Eukaryota</taxon>
        <taxon>Viridiplantae</taxon>
        <taxon>Streptophyta</taxon>
        <taxon>Embryophyta</taxon>
        <taxon>Tracheophyta</taxon>
        <taxon>Spermatophyta</taxon>
        <taxon>Magnoliopsida</taxon>
        <taxon>eudicotyledons</taxon>
        <taxon>Gunneridae</taxon>
        <taxon>Pentapetalae</taxon>
        <taxon>rosids</taxon>
        <taxon>malvids</taxon>
        <taxon>Malvales</taxon>
        <taxon>Malvaceae</taxon>
        <taxon>Malvoideae</taxon>
        <taxon>Gossypium</taxon>
    </lineage>
</organism>
<dbReference type="Pfam" id="PF00443">
    <property type="entry name" value="UCH"/>
    <property type="match status" value="1"/>
</dbReference>
<dbReference type="GeneID" id="107909947"/>
<protein>
    <recommendedName>
        <fullName evidence="2">USP domain-containing protein</fullName>
    </recommendedName>
</protein>
<dbReference type="InterPro" id="IPR018200">
    <property type="entry name" value="USP_CS"/>
</dbReference>
<evidence type="ECO:0000256" key="1">
    <source>
        <dbReference type="ARBA" id="ARBA00009085"/>
    </source>
</evidence>
<dbReference type="PANTHER" id="PTHR19862:SF14">
    <property type="entry name" value="WD REPEAT-CONTAINING PROTEIN 48"/>
    <property type="match status" value="1"/>
</dbReference>
<keyword evidence="3" id="KW-1185">Reference proteome</keyword>
<dbReference type="PANTHER" id="PTHR19862">
    <property type="entry name" value="WD REPEAT-CONTAINING PROTEIN 48"/>
    <property type="match status" value="1"/>
</dbReference>
<evidence type="ECO:0000313" key="4">
    <source>
        <dbReference type="RefSeq" id="XP_040944272.1"/>
    </source>
</evidence>
<sequence length="213" mass="24546">MVRERGAHQIWLHRRYLLALHDDSIWVATTDSSFHRWPAEGRNPQKVFQRGGSFKKATVYKEPIFSIPGTPAVVQHEILNNRRHVLTKDAAGLVKLWEITRGVVVEDYGQVSFNEKKQQLFEMEELRYQLFAVAKHSGFRPTSGHYVCYIRSSPNMWHKMNDSRVTCVEEEAVLSQEAYILLYAKQGIPWFSTAIEVQKPCADPRISDSSPNS</sequence>
<name>A0ABM2ZNU0_GOSHI</name>
<dbReference type="RefSeq" id="XP_040944272.1">
    <property type="nucleotide sequence ID" value="XM_041088338.1"/>
</dbReference>
<dbReference type="InterPro" id="IPR038765">
    <property type="entry name" value="Papain-like_cys_pep_sf"/>
</dbReference>
<dbReference type="InterPro" id="IPR051246">
    <property type="entry name" value="WDR48"/>
</dbReference>
<reference evidence="4" key="2">
    <citation type="submission" date="2025-08" db="UniProtKB">
        <authorList>
            <consortium name="RefSeq"/>
        </authorList>
    </citation>
    <scope>IDENTIFICATION</scope>
</reference>
<feature type="domain" description="USP" evidence="2">
    <location>
        <begin position="1"/>
        <end position="186"/>
    </location>
</feature>
<dbReference type="Gene3D" id="3.90.70.10">
    <property type="entry name" value="Cysteine proteinases"/>
    <property type="match status" value="1"/>
</dbReference>
<dbReference type="PROSITE" id="PS50235">
    <property type="entry name" value="USP_3"/>
    <property type="match status" value="1"/>
</dbReference>
<dbReference type="Proteomes" id="UP000818029">
    <property type="component" value="Chromosome D02"/>
</dbReference>
<evidence type="ECO:0000259" key="2">
    <source>
        <dbReference type="PROSITE" id="PS50235"/>
    </source>
</evidence>
<dbReference type="InterPro" id="IPR001394">
    <property type="entry name" value="Peptidase_C19_UCH"/>
</dbReference>
<reference evidence="3" key="1">
    <citation type="journal article" date="2020" name="Nat. Genet.">
        <title>Genomic diversifications of five Gossypium allopolyploid species and their impact on cotton improvement.</title>
        <authorList>
            <person name="Chen Z.J."/>
            <person name="Sreedasyam A."/>
            <person name="Ando A."/>
            <person name="Song Q."/>
            <person name="De Santiago L.M."/>
            <person name="Hulse-Kemp A.M."/>
            <person name="Ding M."/>
            <person name="Ye W."/>
            <person name="Kirkbride R.C."/>
            <person name="Jenkins J."/>
            <person name="Plott C."/>
            <person name="Lovell J."/>
            <person name="Lin Y.M."/>
            <person name="Vaughn R."/>
            <person name="Liu B."/>
            <person name="Simpson S."/>
            <person name="Scheffler B.E."/>
            <person name="Wen L."/>
            <person name="Saski C.A."/>
            <person name="Grover C.E."/>
            <person name="Hu G."/>
            <person name="Conover J.L."/>
            <person name="Carlson J.W."/>
            <person name="Shu S."/>
            <person name="Boston L.B."/>
            <person name="Williams M."/>
            <person name="Peterson D.G."/>
            <person name="McGee K."/>
            <person name="Jones D.C."/>
            <person name="Wendel J.F."/>
            <person name="Stelly D.M."/>
            <person name="Grimwood J."/>
            <person name="Schmutz J."/>
        </authorList>
    </citation>
    <scope>NUCLEOTIDE SEQUENCE [LARGE SCALE GENOMIC DNA]</scope>
    <source>
        <strain evidence="3">cv. TM-1</strain>
    </source>
</reference>
<proteinExistence type="inferred from homology"/>
<dbReference type="InterPro" id="IPR028889">
    <property type="entry name" value="USP"/>
</dbReference>
<accession>A0ABM2ZNU0</accession>
<gene>
    <name evidence="4" type="primary">LOC107909947</name>
</gene>
<comment type="similarity">
    <text evidence="1">Belongs to the peptidase C19 family.</text>
</comment>
<dbReference type="SUPFAM" id="SSF54001">
    <property type="entry name" value="Cysteine proteinases"/>
    <property type="match status" value="1"/>
</dbReference>
<evidence type="ECO:0000313" key="3">
    <source>
        <dbReference type="Proteomes" id="UP000818029"/>
    </source>
</evidence>
<dbReference type="PROSITE" id="PS00973">
    <property type="entry name" value="USP_2"/>
    <property type="match status" value="1"/>
</dbReference>